<feature type="compositionally biased region" description="Basic and acidic residues" evidence="1">
    <location>
        <begin position="487"/>
        <end position="503"/>
    </location>
</feature>
<proteinExistence type="predicted"/>
<dbReference type="EMBL" id="KV722362">
    <property type="protein sequence ID" value="OCH92929.1"/>
    <property type="molecule type" value="Genomic_DNA"/>
</dbReference>
<dbReference type="PANTHER" id="PTHR15921">
    <property type="entry name" value="PRE-MRNA CLEAVAGE COMPLEX II"/>
    <property type="match status" value="1"/>
</dbReference>
<dbReference type="GO" id="GO:0000993">
    <property type="term" value="F:RNA polymerase II complex binding"/>
    <property type="evidence" value="ECO:0007669"/>
    <property type="project" value="InterPro"/>
</dbReference>
<keyword evidence="4" id="KW-1185">Reference proteome</keyword>
<feature type="region of interest" description="Disordered" evidence="1">
    <location>
        <begin position="160"/>
        <end position="181"/>
    </location>
</feature>
<dbReference type="GO" id="GO:0006369">
    <property type="term" value="P:termination of RNA polymerase II transcription"/>
    <property type="evidence" value="ECO:0007669"/>
    <property type="project" value="InterPro"/>
</dbReference>
<dbReference type="InterPro" id="IPR054127">
    <property type="entry name" value="Pcf11_C"/>
</dbReference>
<accession>A0A8E2B1C1</accession>
<gene>
    <name evidence="3" type="ORF">OBBRIDRAFT_393575</name>
</gene>
<evidence type="ECO:0000313" key="3">
    <source>
        <dbReference type="EMBL" id="OCH92929.1"/>
    </source>
</evidence>
<organism evidence="3 4">
    <name type="scientific">Obba rivulosa</name>
    <dbReference type="NCBI Taxonomy" id="1052685"/>
    <lineage>
        <taxon>Eukaryota</taxon>
        <taxon>Fungi</taxon>
        <taxon>Dikarya</taxon>
        <taxon>Basidiomycota</taxon>
        <taxon>Agaricomycotina</taxon>
        <taxon>Agaricomycetes</taxon>
        <taxon>Polyporales</taxon>
        <taxon>Gelatoporiaceae</taxon>
        <taxon>Obba</taxon>
    </lineage>
</organism>
<dbReference type="Pfam" id="PF21936">
    <property type="entry name" value="Pcf11_C"/>
    <property type="match status" value="1"/>
</dbReference>
<evidence type="ECO:0000256" key="1">
    <source>
        <dbReference type="SAM" id="MobiDB-lite"/>
    </source>
</evidence>
<dbReference type="Gene3D" id="1.25.40.90">
    <property type="match status" value="1"/>
</dbReference>
<evidence type="ECO:0000259" key="2">
    <source>
        <dbReference type="PROSITE" id="PS51391"/>
    </source>
</evidence>
<dbReference type="InterPro" id="IPR045154">
    <property type="entry name" value="PCF11-like"/>
</dbReference>
<dbReference type="OrthoDB" id="2129491at2759"/>
<evidence type="ECO:0000313" key="4">
    <source>
        <dbReference type="Proteomes" id="UP000250043"/>
    </source>
</evidence>
<dbReference type="GO" id="GO:0003729">
    <property type="term" value="F:mRNA binding"/>
    <property type="evidence" value="ECO:0007669"/>
    <property type="project" value="InterPro"/>
</dbReference>
<dbReference type="InterPro" id="IPR047415">
    <property type="entry name" value="Pcf11_CID"/>
</dbReference>
<dbReference type="CDD" id="cd16982">
    <property type="entry name" value="CID_Pcf11"/>
    <property type="match status" value="1"/>
</dbReference>
<name>A0A8E2B1C1_9APHY</name>
<dbReference type="AlphaFoldDB" id="A0A8E2B1C1"/>
<dbReference type="InterPro" id="IPR008942">
    <property type="entry name" value="ENTH_VHS"/>
</dbReference>
<dbReference type="PROSITE" id="PS51391">
    <property type="entry name" value="CID"/>
    <property type="match status" value="1"/>
</dbReference>
<feature type="compositionally biased region" description="Low complexity" evidence="1">
    <location>
        <begin position="505"/>
        <end position="514"/>
    </location>
</feature>
<feature type="compositionally biased region" description="Pro residues" evidence="1">
    <location>
        <begin position="160"/>
        <end position="174"/>
    </location>
</feature>
<reference evidence="3 4" key="1">
    <citation type="submission" date="2016-07" db="EMBL/GenBank/DDBJ databases">
        <title>Draft genome of the white-rot fungus Obba rivulosa 3A-2.</title>
        <authorList>
            <consortium name="DOE Joint Genome Institute"/>
            <person name="Miettinen O."/>
            <person name="Riley R."/>
            <person name="Acob R."/>
            <person name="Barry K."/>
            <person name="Cullen D."/>
            <person name="De Vries R."/>
            <person name="Hainaut M."/>
            <person name="Hatakka A."/>
            <person name="Henrissat B."/>
            <person name="Hilden K."/>
            <person name="Kuo R."/>
            <person name="Labutti K."/>
            <person name="Lipzen A."/>
            <person name="Makela M.R."/>
            <person name="Sandor L."/>
            <person name="Spatafora J.W."/>
            <person name="Grigoriev I.V."/>
            <person name="Hibbett D.S."/>
        </authorList>
    </citation>
    <scope>NUCLEOTIDE SEQUENCE [LARGE SCALE GENOMIC DNA]</scope>
    <source>
        <strain evidence="3 4">3A-2</strain>
    </source>
</reference>
<dbReference type="GO" id="GO:0031124">
    <property type="term" value="P:mRNA 3'-end processing"/>
    <property type="evidence" value="ECO:0007669"/>
    <property type="project" value="InterPro"/>
</dbReference>
<dbReference type="GO" id="GO:0005849">
    <property type="term" value="C:mRNA cleavage factor complex"/>
    <property type="evidence" value="ECO:0007669"/>
    <property type="project" value="TreeGrafter"/>
</dbReference>
<dbReference type="Proteomes" id="UP000250043">
    <property type="component" value="Unassembled WGS sequence"/>
</dbReference>
<dbReference type="PANTHER" id="PTHR15921:SF3">
    <property type="entry name" value="PRE-MRNA CLEAVAGE COMPLEX 2 PROTEIN PCF11"/>
    <property type="match status" value="1"/>
</dbReference>
<protein>
    <recommendedName>
        <fullName evidence="2">CID domain-containing protein</fullName>
    </recommendedName>
</protein>
<dbReference type="SUPFAM" id="SSF48464">
    <property type="entry name" value="ENTH/VHS domain"/>
    <property type="match status" value="1"/>
</dbReference>
<sequence>MKLPAFYLLDAISKNVYDPYARYITPLVVKLFLDTYDQVDQDTRRKMEEMLLTWRTGAPNGRELFGVVPQVAIERHIWSGDQTAASTSRHPSTSTGISAAQVLSELDFVLGQRERVLQSNPYDKTAQNHVAVLQQLRKLVQAGVSQQELSQILNQLRALAPPPPVPSQPSPPSAAMPQYSQPSYVAPAPASYPGAIEPVSHSMQAQPYPSMFDGPKAEPVEIPNILTSQSPPVSTGAPTASAAPPLPVNNIANLYNALLKAGVVSASGTPTGAGATAKPEESAENVDPARVAAREHRKKVLSQKVKLTSTDINKQHPQITHFLFERLPTQCKQCGIRFPDGAAARKKMEDHMDTHFRQNRKAGQAVGRGHSRSWFVSVEDWIHDGAIDSKGKGRANGSRLVNSSAAQAAEAALREAELRAMFVVVPPGDEAKSISCPICKEPLKSEFLEDDEEWVWRNAVRKDEKIYHATCHAEAMASKTNLAVRLRNEVSSRSRSLTPERRVRTTPPRLTIPLDGEKMSGSPTGSPARSGTKRKAEEDEASADGTPPSKKLAVELASA</sequence>
<feature type="domain" description="CID" evidence="2">
    <location>
        <begin position="1"/>
        <end position="81"/>
    </location>
</feature>
<feature type="region of interest" description="Disordered" evidence="1">
    <location>
        <begin position="487"/>
        <end position="559"/>
    </location>
</feature>
<dbReference type="GO" id="GO:0005737">
    <property type="term" value="C:cytoplasm"/>
    <property type="evidence" value="ECO:0007669"/>
    <property type="project" value="TreeGrafter"/>
</dbReference>
<dbReference type="InterPro" id="IPR006569">
    <property type="entry name" value="CID_dom"/>
</dbReference>